<keyword evidence="4" id="KW-1185">Reference proteome</keyword>
<dbReference type="GO" id="GO:0003677">
    <property type="term" value="F:DNA binding"/>
    <property type="evidence" value="ECO:0007669"/>
    <property type="project" value="InterPro"/>
</dbReference>
<organism evidence="3 4">
    <name type="scientific">Paraburkholderia solisilvae</name>
    <dbReference type="NCBI Taxonomy" id="624376"/>
    <lineage>
        <taxon>Bacteria</taxon>
        <taxon>Pseudomonadati</taxon>
        <taxon>Pseudomonadota</taxon>
        <taxon>Betaproteobacteria</taxon>
        <taxon>Burkholderiales</taxon>
        <taxon>Burkholderiaceae</taxon>
        <taxon>Paraburkholderia</taxon>
    </lineage>
</organism>
<evidence type="ECO:0000256" key="1">
    <source>
        <dbReference type="SAM" id="MobiDB-lite"/>
    </source>
</evidence>
<feature type="region of interest" description="Disordered" evidence="1">
    <location>
        <begin position="83"/>
        <end position="127"/>
    </location>
</feature>
<evidence type="ECO:0000313" key="3">
    <source>
        <dbReference type="EMBL" id="CAB3762937.1"/>
    </source>
</evidence>
<feature type="domain" description="DNA-binding protein H-NS-like C-terminal" evidence="2">
    <location>
        <begin position="50"/>
        <end position="82"/>
    </location>
</feature>
<dbReference type="InterPro" id="IPR037150">
    <property type="entry name" value="H-NS_C_dom_sf"/>
</dbReference>
<accession>A0A6J5EAQ1</accession>
<reference evidence="3 4" key="1">
    <citation type="submission" date="2020-04" db="EMBL/GenBank/DDBJ databases">
        <authorList>
            <person name="De Canck E."/>
        </authorList>
    </citation>
    <scope>NUCLEOTIDE SEQUENCE [LARGE SCALE GENOMIC DNA]</scope>
    <source>
        <strain evidence="3 4">LMG 29739</strain>
    </source>
</reference>
<evidence type="ECO:0000313" key="4">
    <source>
        <dbReference type="Proteomes" id="UP000494329"/>
    </source>
</evidence>
<evidence type="ECO:0000259" key="2">
    <source>
        <dbReference type="Pfam" id="PF00816"/>
    </source>
</evidence>
<dbReference type="SUPFAM" id="SSF81273">
    <property type="entry name" value="H-NS histone-like proteins"/>
    <property type="match status" value="1"/>
</dbReference>
<protein>
    <recommendedName>
        <fullName evidence="2">DNA-binding protein H-NS-like C-terminal domain-containing protein</fullName>
    </recommendedName>
</protein>
<dbReference type="RefSeq" id="WP_175112840.1">
    <property type="nucleotide sequence ID" value="NZ_CADIKF010000033.1"/>
</dbReference>
<dbReference type="Proteomes" id="UP000494329">
    <property type="component" value="Unassembled WGS sequence"/>
</dbReference>
<gene>
    <name evidence="3" type="ORF">LMG29739_03989</name>
</gene>
<proteinExistence type="predicted"/>
<dbReference type="AlphaFoldDB" id="A0A6J5EAQ1"/>
<dbReference type="Gene3D" id="4.10.430.10">
    <property type="entry name" value="Histone-like protein H-NS, C-terminal domain"/>
    <property type="match status" value="1"/>
</dbReference>
<sequence>MTRAAQSLEGEARERLVRWIRRRMKESGITFDALERALSDDLRERDAIRYCDAYGNTWTGAGDMPNWLRRAVAAGQSIEHFQTDGRPTACDEPRAAGARISSGHQPAPRLPTSASLRAHGTQIGLDD</sequence>
<dbReference type="Pfam" id="PF00816">
    <property type="entry name" value="Histone_HNS"/>
    <property type="match status" value="1"/>
</dbReference>
<name>A0A6J5EAQ1_9BURK</name>
<dbReference type="EMBL" id="CADIKF010000033">
    <property type="protein sequence ID" value="CAB3762937.1"/>
    <property type="molecule type" value="Genomic_DNA"/>
</dbReference>
<dbReference type="InterPro" id="IPR027444">
    <property type="entry name" value="H-NS_C_dom"/>
</dbReference>